<dbReference type="PANTHER" id="PTHR28620">
    <property type="entry name" value="CENTROMERE PROTEIN V"/>
    <property type="match status" value="1"/>
</dbReference>
<keyword evidence="3" id="KW-0862">Zinc</keyword>
<proteinExistence type="inferred from homology"/>
<protein>
    <submittedName>
        <fullName evidence="5">GFA family protein</fullName>
    </submittedName>
</protein>
<dbReference type="PANTHER" id="PTHR28620:SF1">
    <property type="entry name" value="CENP-V_GFA DOMAIN-CONTAINING PROTEIN"/>
    <property type="match status" value="1"/>
</dbReference>
<dbReference type="PROSITE" id="PS51891">
    <property type="entry name" value="CENP_V_GFA"/>
    <property type="match status" value="1"/>
</dbReference>
<evidence type="ECO:0000313" key="6">
    <source>
        <dbReference type="Proteomes" id="UP001440612"/>
    </source>
</evidence>
<evidence type="ECO:0000259" key="4">
    <source>
        <dbReference type="PROSITE" id="PS51891"/>
    </source>
</evidence>
<name>A0ABZ2V485_9RHOB</name>
<dbReference type="InterPro" id="IPR006913">
    <property type="entry name" value="CENP-V/GFA"/>
</dbReference>
<dbReference type="InterPro" id="IPR011057">
    <property type="entry name" value="Mss4-like_sf"/>
</dbReference>
<dbReference type="Pfam" id="PF04828">
    <property type="entry name" value="GFA"/>
    <property type="match status" value="1"/>
</dbReference>
<comment type="similarity">
    <text evidence="1">Belongs to the Gfa family.</text>
</comment>
<keyword evidence="2" id="KW-0479">Metal-binding</keyword>
<accession>A0ABZ2V485</accession>
<dbReference type="EMBL" id="CP150951">
    <property type="protein sequence ID" value="WZC47336.1"/>
    <property type="molecule type" value="Genomic_DNA"/>
</dbReference>
<feature type="domain" description="CENP-V/GFA" evidence="4">
    <location>
        <begin position="2"/>
        <end position="114"/>
    </location>
</feature>
<organism evidence="5 6">
    <name type="scientific">Yoonia phaeophyticola</name>
    <dbReference type="NCBI Taxonomy" id="3137369"/>
    <lineage>
        <taxon>Bacteria</taxon>
        <taxon>Pseudomonadati</taxon>
        <taxon>Pseudomonadota</taxon>
        <taxon>Alphaproteobacteria</taxon>
        <taxon>Rhodobacterales</taxon>
        <taxon>Paracoccaceae</taxon>
        <taxon>Yoonia</taxon>
    </lineage>
</organism>
<keyword evidence="6" id="KW-1185">Reference proteome</keyword>
<sequence>MITGTCHCGAVRYEFRHSPSRTTSCNCSICRRLGTLWIYAPIADVTIDGPTRGYAHGDKNLAIHHCPTCGCVTHWENLHPEKPDAYMAVNLRLADPNVIASVPVRRFDGAETWTFLD</sequence>
<evidence type="ECO:0000256" key="1">
    <source>
        <dbReference type="ARBA" id="ARBA00005495"/>
    </source>
</evidence>
<dbReference type="Proteomes" id="UP001440612">
    <property type="component" value="Chromosome"/>
</dbReference>
<evidence type="ECO:0000256" key="3">
    <source>
        <dbReference type="ARBA" id="ARBA00022833"/>
    </source>
</evidence>
<dbReference type="SUPFAM" id="SSF51316">
    <property type="entry name" value="Mss4-like"/>
    <property type="match status" value="1"/>
</dbReference>
<gene>
    <name evidence="5" type="ORF">AABB29_10315</name>
</gene>
<dbReference type="RefSeq" id="WP_341365456.1">
    <property type="nucleotide sequence ID" value="NZ_CP150951.2"/>
</dbReference>
<dbReference type="InterPro" id="IPR052355">
    <property type="entry name" value="CENP-V-like"/>
</dbReference>
<evidence type="ECO:0000256" key="2">
    <source>
        <dbReference type="ARBA" id="ARBA00022723"/>
    </source>
</evidence>
<evidence type="ECO:0000313" key="5">
    <source>
        <dbReference type="EMBL" id="WZC47336.1"/>
    </source>
</evidence>
<dbReference type="Gene3D" id="2.170.150.70">
    <property type="match status" value="1"/>
</dbReference>
<reference evidence="6" key="1">
    <citation type="submission" date="2024-04" db="EMBL/GenBank/DDBJ databases">
        <title>Phylogenomic analyses of a clade within the roseobacter group suggest taxonomic reassignments of species of the genera Aestuariivita, Citreicella, Loktanella, Nautella, Pelagibaca, Ruegeria, Thalassobius, Thiobacimonas and Tropicibacter, and the proposal o.</title>
        <authorList>
            <person name="Jeon C.O."/>
        </authorList>
    </citation>
    <scope>NUCLEOTIDE SEQUENCE [LARGE SCALE GENOMIC DNA]</scope>
    <source>
        <strain evidence="6">BS5-3</strain>
    </source>
</reference>